<dbReference type="STRING" id="146018.BN2156_02953"/>
<name>A0A0H5S4M0_9MYCO</name>
<dbReference type="InterPro" id="IPR005996">
    <property type="entry name" value="Ribosomal_uL30_bac-type"/>
</dbReference>
<dbReference type="PANTHER" id="PTHR15892:SF2">
    <property type="entry name" value="LARGE RIBOSOMAL SUBUNIT PROTEIN UL30M"/>
    <property type="match status" value="1"/>
</dbReference>
<dbReference type="HAMAP" id="MF_01371_B">
    <property type="entry name" value="Ribosomal_uL30_B"/>
    <property type="match status" value="1"/>
</dbReference>
<dbReference type="Gene3D" id="3.30.1390.20">
    <property type="entry name" value="Ribosomal protein L30, ferredoxin-like fold domain"/>
    <property type="match status" value="1"/>
</dbReference>
<evidence type="ECO:0000259" key="7">
    <source>
        <dbReference type="Pfam" id="PF00327"/>
    </source>
</evidence>
<evidence type="ECO:0000256" key="4">
    <source>
        <dbReference type="ARBA" id="ARBA00023274"/>
    </source>
</evidence>
<dbReference type="Proteomes" id="UP000199147">
    <property type="component" value="Unassembled WGS sequence"/>
</dbReference>
<reference evidence="9" key="1">
    <citation type="submission" date="2015-07" db="EMBL/GenBank/DDBJ databases">
        <authorList>
            <person name="Urmite Genomes"/>
        </authorList>
    </citation>
    <scope>NUCLEOTIDE SEQUENCE [LARGE SCALE GENOMIC DNA]</scope>
    <source>
        <strain evidence="9">type strain: ATCC 49404</strain>
    </source>
</reference>
<dbReference type="EMBL" id="CWKH01000001">
    <property type="protein sequence ID" value="CRZ16089.1"/>
    <property type="molecule type" value="Genomic_DNA"/>
</dbReference>
<dbReference type="GO" id="GO:0022625">
    <property type="term" value="C:cytosolic large ribosomal subunit"/>
    <property type="evidence" value="ECO:0007669"/>
    <property type="project" value="TreeGrafter"/>
</dbReference>
<accession>A0A0H5S4M0</accession>
<evidence type="ECO:0000313" key="8">
    <source>
        <dbReference type="EMBL" id="CRZ16089.1"/>
    </source>
</evidence>
<dbReference type="InterPro" id="IPR036919">
    <property type="entry name" value="Ribo_uL30_ferredoxin-like_sf"/>
</dbReference>
<dbReference type="PANTHER" id="PTHR15892">
    <property type="entry name" value="MITOCHONDRIAL RIBOSOMAL PROTEIN L30"/>
    <property type="match status" value="1"/>
</dbReference>
<proteinExistence type="inferred from homology"/>
<dbReference type="PROSITE" id="PS00634">
    <property type="entry name" value="RIBOSOMAL_L30"/>
    <property type="match status" value="1"/>
</dbReference>
<dbReference type="NCBIfam" id="TIGR01308">
    <property type="entry name" value="rpmD_bact"/>
    <property type="match status" value="1"/>
</dbReference>
<comment type="similarity">
    <text evidence="1 5 6">Belongs to the universal ribosomal protein uL30 family.</text>
</comment>
<evidence type="ECO:0000256" key="6">
    <source>
        <dbReference type="RuleBase" id="RU003734"/>
    </source>
</evidence>
<dbReference type="InterPro" id="IPR018038">
    <property type="entry name" value="Ribosomal_uL30_CS"/>
</dbReference>
<gene>
    <name evidence="5" type="primary">rpmD</name>
    <name evidence="8" type="ORF">BN2156_02953</name>
</gene>
<dbReference type="FunFam" id="3.30.1390.20:FF:000001">
    <property type="entry name" value="50S ribosomal protein L30"/>
    <property type="match status" value="1"/>
</dbReference>
<sequence length="61" mass="7006">MAELKITQVRGTIGARWKQRESLRTLGLKKIRQSVVREDNAQTRGLIKAVHHLIEVEEVKS</sequence>
<organism evidence="8 9">
    <name type="scientific">Mycolicibacterium neworleansense</name>
    <dbReference type="NCBI Taxonomy" id="146018"/>
    <lineage>
        <taxon>Bacteria</taxon>
        <taxon>Bacillati</taxon>
        <taxon>Actinomycetota</taxon>
        <taxon>Actinomycetes</taxon>
        <taxon>Mycobacteriales</taxon>
        <taxon>Mycobacteriaceae</taxon>
        <taxon>Mycolicibacterium</taxon>
    </lineage>
</organism>
<dbReference type="GO" id="GO:0006412">
    <property type="term" value="P:translation"/>
    <property type="evidence" value="ECO:0007669"/>
    <property type="project" value="UniProtKB-UniRule"/>
</dbReference>
<evidence type="ECO:0000256" key="5">
    <source>
        <dbReference type="HAMAP-Rule" id="MF_01371"/>
    </source>
</evidence>
<dbReference type="InterPro" id="IPR016082">
    <property type="entry name" value="Ribosomal_uL30_ferredoxin-like"/>
</dbReference>
<dbReference type="GeneID" id="98800316"/>
<keyword evidence="3 5" id="KW-0689">Ribosomal protein</keyword>
<dbReference type="SUPFAM" id="SSF55129">
    <property type="entry name" value="Ribosomal protein L30p/L7e"/>
    <property type="match status" value="1"/>
</dbReference>
<protein>
    <recommendedName>
        <fullName evidence="5">Large ribosomal subunit protein uL30</fullName>
    </recommendedName>
</protein>
<dbReference type="OrthoDB" id="9812790at2"/>
<evidence type="ECO:0000256" key="3">
    <source>
        <dbReference type="ARBA" id="ARBA00022980"/>
    </source>
</evidence>
<evidence type="ECO:0000256" key="2">
    <source>
        <dbReference type="ARBA" id="ARBA00011838"/>
    </source>
</evidence>
<comment type="subunit">
    <text evidence="2 5">Part of the 50S ribosomal subunit.</text>
</comment>
<dbReference type="CDD" id="cd01658">
    <property type="entry name" value="Ribosomal_L30"/>
    <property type="match status" value="1"/>
</dbReference>
<dbReference type="RefSeq" id="WP_029106891.1">
    <property type="nucleotide sequence ID" value="NZ_CWKH01000001.1"/>
</dbReference>
<dbReference type="Pfam" id="PF00327">
    <property type="entry name" value="Ribosomal_L30"/>
    <property type="match status" value="1"/>
</dbReference>
<keyword evidence="9" id="KW-1185">Reference proteome</keyword>
<evidence type="ECO:0000256" key="1">
    <source>
        <dbReference type="ARBA" id="ARBA00007594"/>
    </source>
</evidence>
<evidence type="ECO:0000313" key="9">
    <source>
        <dbReference type="Proteomes" id="UP000199147"/>
    </source>
</evidence>
<feature type="domain" description="Large ribosomal subunit protein uL30-like ferredoxin-like fold" evidence="7">
    <location>
        <begin position="4"/>
        <end position="54"/>
    </location>
</feature>
<keyword evidence="4 5" id="KW-0687">Ribonucleoprotein</keyword>
<dbReference type="AlphaFoldDB" id="A0A0H5S4M0"/>
<dbReference type="PIRSF" id="PIRSF002211">
    <property type="entry name" value="Ribosomal_L30_bac-type"/>
    <property type="match status" value="1"/>
</dbReference>
<dbReference type="GO" id="GO:0003735">
    <property type="term" value="F:structural constituent of ribosome"/>
    <property type="evidence" value="ECO:0007669"/>
    <property type="project" value="InterPro"/>
</dbReference>